<keyword evidence="9" id="KW-0614">Plasmid</keyword>
<dbReference type="GO" id="GO:0042602">
    <property type="term" value="F:riboflavin reductase (NADPH) activity"/>
    <property type="evidence" value="ECO:0007669"/>
    <property type="project" value="TreeGrafter"/>
</dbReference>
<comment type="similarity">
    <text evidence="2">Belongs to the non-flavoprotein flavin reductase family. HpaC subfamily.</text>
</comment>
<evidence type="ECO:0000256" key="4">
    <source>
        <dbReference type="ARBA" id="ARBA00022630"/>
    </source>
</evidence>
<evidence type="ECO:0000313" key="10">
    <source>
        <dbReference type="Proteomes" id="UP000019146"/>
    </source>
</evidence>
<dbReference type="UniPathway" id="UPA00208">
    <property type="reaction ID" value="UER00416"/>
</dbReference>
<keyword evidence="6 9" id="KW-0560">Oxidoreductase</keyword>
<name>A0A0P0RKU4_9BURK</name>
<sequence>MQRTIEHEEQAMTNEDMKRRFRDAMACLPAAVNVITTDGPSGRCGLTASAVCPVTDEPPTMLVCINQASYMHDVLRENRKVCINVLAGDYQDLARDFAGMTACPMDERFARHAWKPGRSAVPVLSHAIANLEGTIVELKSVGSHSVMFVQIDTISVRPDGDGLIYFARQFHRLVRPVVAAASLSTLPTQCAR</sequence>
<keyword evidence="9" id="KW-0503">Monooxygenase</keyword>
<feature type="domain" description="Flavin reductase like" evidence="8">
    <location>
        <begin position="25"/>
        <end position="172"/>
    </location>
</feature>
<dbReference type="SUPFAM" id="SSF50475">
    <property type="entry name" value="FMN-binding split barrel"/>
    <property type="match status" value="1"/>
</dbReference>
<evidence type="ECO:0000256" key="5">
    <source>
        <dbReference type="ARBA" id="ARBA00022797"/>
    </source>
</evidence>
<dbReference type="GO" id="GO:0006208">
    <property type="term" value="P:pyrimidine nucleobase catabolic process"/>
    <property type="evidence" value="ECO:0007669"/>
    <property type="project" value="TreeGrafter"/>
</dbReference>
<keyword evidence="4" id="KW-0285">Flavoprotein</keyword>
<comment type="pathway">
    <text evidence="1">Aromatic compound metabolism; 4-hydroxyphenylacetate degradation; pyruvate and succinate semialdehyde from 4-hydroxyphenylacetate: step 1/7.</text>
</comment>
<dbReference type="SMART" id="SM00903">
    <property type="entry name" value="Flavin_Reduct"/>
    <property type="match status" value="1"/>
</dbReference>
<geneLocation type="plasmid" evidence="10"/>
<dbReference type="GO" id="GO:0010181">
    <property type="term" value="F:FMN binding"/>
    <property type="evidence" value="ECO:0007669"/>
    <property type="project" value="InterPro"/>
</dbReference>
<organism evidence="9 10">
    <name type="scientific">Paraburkholderia caribensis MBA4</name>
    <dbReference type="NCBI Taxonomy" id="1323664"/>
    <lineage>
        <taxon>Bacteria</taxon>
        <taxon>Pseudomonadati</taxon>
        <taxon>Pseudomonadota</taxon>
        <taxon>Betaproteobacteria</taxon>
        <taxon>Burkholderiales</taxon>
        <taxon>Burkholderiaceae</taxon>
        <taxon>Paraburkholderia</taxon>
    </lineage>
</organism>
<accession>A0A0P0RKU4</accession>
<dbReference type="GO" id="GO:0016651">
    <property type="term" value="F:oxidoreductase activity, acting on NAD(P)H"/>
    <property type="evidence" value="ECO:0007669"/>
    <property type="project" value="InterPro"/>
</dbReference>
<dbReference type="InterPro" id="IPR011982">
    <property type="entry name" value="HPA_mOase_red"/>
</dbReference>
<evidence type="ECO:0000313" key="9">
    <source>
        <dbReference type="EMBL" id="ALL69462.1"/>
    </source>
</evidence>
<dbReference type="InterPro" id="IPR050268">
    <property type="entry name" value="NADH-dep_flavin_reductase"/>
</dbReference>
<dbReference type="Proteomes" id="UP000019146">
    <property type="component" value="Plasmid unnamed"/>
</dbReference>
<dbReference type="InterPro" id="IPR002563">
    <property type="entry name" value="Flavin_Rdtase-like_dom"/>
</dbReference>
<evidence type="ECO:0000259" key="8">
    <source>
        <dbReference type="SMART" id="SM00903"/>
    </source>
</evidence>
<dbReference type="GO" id="GO:0042537">
    <property type="term" value="P:benzene-containing compound metabolic process"/>
    <property type="evidence" value="ECO:0007669"/>
    <property type="project" value="InterPro"/>
</dbReference>
<reference evidence="9 10" key="1">
    <citation type="journal article" date="2014" name="Genome Announc.">
        <title>Draft Genome Sequence of the Haloacid-Degrading Burkholderia caribensis Strain MBA4.</title>
        <authorList>
            <person name="Pan Y."/>
            <person name="Kong K.F."/>
            <person name="Tsang J.S."/>
        </authorList>
    </citation>
    <scope>NUCLEOTIDE SEQUENCE [LARGE SCALE GENOMIC DNA]</scope>
    <source>
        <strain evidence="9 10">MBA4</strain>
        <plasmid evidence="10">Plasmid</plasmid>
    </source>
</reference>
<dbReference type="InterPro" id="IPR012349">
    <property type="entry name" value="Split_barrel_FMN-bd"/>
</dbReference>
<gene>
    <name evidence="9" type="ORF">K788_0005053</name>
</gene>
<evidence type="ECO:0000256" key="6">
    <source>
        <dbReference type="ARBA" id="ARBA00023002"/>
    </source>
</evidence>
<dbReference type="Pfam" id="PF01613">
    <property type="entry name" value="Flavin_Reduct"/>
    <property type="match status" value="1"/>
</dbReference>
<keyword evidence="7" id="KW-0520">NAD</keyword>
<dbReference type="NCBIfam" id="TIGR02296">
    <property type="entry name" value="HpaC"/>
    <property type="match status" value="1"/>
</dbReference>
<dbReference type="GO" id="GO:0004497">
    <property type="term" value="F:monooxygenase activity"/>
    <property type="evidence" value="ECO:0007669"/>
    <property type="project" value="UniProtKB-KW"/>
</dbReference>
<evidence type="ECO:0000256" key="3">
    <source>
        <dbReference type="ARBA" id="ARBA00015398"/>
    </source>
</evidence>
<dbReference type="GO" id="GO:0051287">
    <property type="term" value="F:NAD binding"/>
    <property type="evidence" value="ECO:0007669"/>
    <property type="project" value="InterPro"/>
</dbReference>
<dbReference type="EMBL" id="CP012748">
    <property type="protein sequence ID" value="ALL69462.1"/>
    <property type="molecule type" value="Genomic_DNA"/>
</dbReference>
<evidence type="ECO:0000256" key="2">
    <source>
        <dbReference type="ARBA" id="ARBA00006032"/>
    </source>
</evidence>
<dbReference type="KEGG" id="bcai:K788_0005053"/>
<evidence type="ECO:0000256" key="7">
    <source>
        <dbReference type="ARBA" id="ARBA00023027"/>
    </source>
</evidence>
<keyword evidence="5" id="KW-0058">Aromatic hydrocarbons catabolism</keyword>
<proteinExistence type="inferred from homology"/>
<dbReference type="PANTHER" id="PTHR30466">
    <property type="entry name" value="FLAVIN REDUCTASE"/>
    <property type="match status" value="1"/>
</dbReference>
<dbReference type="AlphaFoldDB" id="A0A0P0RKU4"/>
<evidence type="ECO:0000256" key="1">
    <source>
        <dbReference type="ARBA" id="ARBA00005112"/>
    </source>
</evidence>
<dbReference type="PANTHER" id="PTHR30466:SF1">
    <property type="entry name" value="FMN REDUCTASE (NADH) RUTF"/>
    <property type="match status" value="1"/>
</dbReference>
<protein>
    <recommendedName>
        <fullName evidence="3">4-hydroxyphenylacetate 3-monooxygenase reductase component</fullName>
    </recommendedName>
</protein>
<dbReference type="Gene3D" id="2.30.110.10">
    <property type="entry name" value="Electron Transport, Fmn-binding Protein, Chain A"/>
    <property type="match status" value="1"/>
</dbReference>